<dbReference type="Ensembl" id="ENSDLAT00005068474.1">
    <property type="protein sequence ID" value="ENSDLAP00005075841.1"/>
    <property type="gene ID" value="ENSDLAG00005029076.1"/>
</dbReference>
<dbReference type="InterPro" id="IPR011161">
    <property type="entry name" value="MHC_I-like_Ag-recog"/>
</dbReference>
<dbReference type="InterPro" id="IPR001039">
    <property type="entry name" value="MHC_I_a_a1/a2"/>
</dbReference>
<dbReference type="InterPro" id="IPR037055">
    <property type="entry name" value="MHC_I-like_Ag-recog_sf"/>
</dbReference>
<dbReference type="SMART" id="SM00407">
    <property type="entry name" value="IGc1"/>
    <property type="match status" value="1"/>
</dbReference>
<evidence type="ECO:0000256" key="2">
    <source>
        <dbReference type="ARBA" id="ARBA00023319"/>
    </source>
</evidence>
<gene>
    <name evidence="8" type="primary">LOC127358033</name>
</gene>
<dbReference type="GO" id="GO:0005615">
    <property type="term" value="C:extracellular space"/>
    <property type="evidence" value="ECO:0007669"/>
    <property type="project" value="TreeGrafter"/>
</dbReference>
<feature type="domain" description="Ig-like" evidence="7">
    <location>
        <begin position="209"/>
        <end position="298"/>
    </location>
</feature>
<dbReference type="Pfam" id="PF00129">
    <property type="entry name" value="MHC_I"/>
    <property type="match status" value="1"/>
</dbReference>
<feature type="compositionally biased region" description="Basic and acidic residues" evidence="4">
    <location>
        <begin position="371"/>
        <end position="382"/>
    </location>
</feature>
<evidence type="ECO:0000256" key="1">
    <source>
        <dbReference type="ARBA" id="ARBA00023180"/>
    </source>
</evidence>
<keyword evidence="2" id="KW-0393">Immunoglobulin domain</keyword>
<evidence type="ECO:0000256" key="5">
    <source>
        <dbReference type="SAM" id="Phobius"/>
    </source>
</evidence>
<dbReference type="FunFam" id="3.30.500.10:FF:000005">
    <property type="entry name" value="MHC class I antigen ZKA transcript variant 1"/>
    <property type="match status" value="1"/>
</dbReference>
<evidence type="ECO:0000259" key="7">
    <source>
        <dbReference type="PROSITE" id="PS50835"/>
    </source>
</evidence>
<dbReference type="InterPro" id="IPR003006">
    <property type="entry name" value="Ig/MHC_CS"/>
</dbReference>
<feature type="signal peptide" evidence="6">
    <location>
        <begin position="1"/>
        <end position="18"/>
    </location>
</feature>
<dbReference type="InterPro" id="IPR007110">
    <property type="entry name" value="Ig-like_dom"/>
</dbReference>
<dbReference type="SUPFAM" id="SSF54452">
    <property type="entry name" value="MHC antigen-recognition domain"/>
    <property type="match status" value="1"/>
</dbReference>
<feature type="chain" id="PRO_5035927765" description="Ig-like domain-containing protein" evidence="6">
    <location>
        <begin position="19"/>
        <end position="417"/>
    </location>
</feature>
<dbReference type="Gene3D" id="3.30.500.10">
    <property type="entry name" value="MHC class I-like antigen recognition-like"/>
    <property type="match status" value="1"/>
</dbReference>
<dbReference type="PRINTS" id="PR01638">
    <property type="entry name" value="MHCCLASSI"/>
</dbReference>
<organism evidence="8 9">
    <name type="scientific">Dicentrarchus labrax</name>
    <name type="common">European seabass</name>
    <name type="synonym">Morone labrax</name>
    <dbReference type="NCBI Taxonomy" id="13489"/>
    <lineage>
        <taxon>Eukaryota</taxon>
        <taxon>Metazoa</taxon>
        <taxon>Chordata</taxon>
        <taxon>Craniata</taxon>
        <taxon>Vertebrata</taxon>
        <taxon>Euteleostomi</taxon>
        <taxon>Actinopterygii</taxon>
        <taxon>Neopterygii</taxon>
        <taxon>Teleostei</taxon>
        <taxon>Neoteleostei</taxon>
        <taxon>Acanthomorphata</taxon>
        <taxon>Eupercaria</taxon>
        <taxon>Moronidae</taxon>
        <taxon>Dicentrarchus</taxon>
    </lineage>
</organism>
<dbReference type="InterPro" id="IPR050208">
    <property type="entry name" value="MHC_class-I_related"/>
</dbReference>
<dbReference type="GO" id="GO:0006955">
    <property type="term" value="P:immune response"/>
    <property type="evidence" value="ECO:0007669"/>
    <property type="project" value="TreeGrafter"/>
</dbReference>
<feature type="region of interest" description="Disordered" evidence="4">
    <location>
        <begin position="366"/>
        <end position="417"/>
    </location>
</feature>
<dbReference type="SUPFAM" id="SSF48726">
    <property type="entry name" value="Immunoglobulin"/>
    <property type="match status" value="1"/>
</dbReference>
<evidence type="ECO:0000256" key="3">
    <source>
        <dbReference type="RuleBase" id="RU004439"/>
    </source>
</evidence>
<dbReference type="Gene3D" id="2.60.40.10">
    <property type="entry name" value="Immunoglobulins"/>
    <property type="match status" value="1"/>
</dbReference>
<dbReference type="InterPro" id="IPR013783">
    <property type="entry name" value="Ig-like_fold"/>
</dbReference>
<evidence type="ECO:0000256" key="6">
    <source>
        <dbReference type="SAM" id="SignalP"/>
    </source>
</evidence>
<keyword evidence="5" id="KW-0812">Transmembrane</keyword>
<keyword evidence="5" id="KW-0472">Membrane</keyword>
<sequence length="417" mass="46723">MYSVSVLVLLGVGLTVHGEIHSLTYIYTAFSKPPGLPGLHQFTAMGQLDNKMIDYFDSDLQKKVPKQDWMDKRLAADYWEKGTQSRQSKQQWFNVNIDILKKRMRQNDSDIHVLQWMHGCEGETQPDGTMKFRRGKDMYSYDGHDFLAFDDTHEVWVAPVQEAQETKRKWDEVQVLKEYTRGYLENECIDWLGKFVGYGNKELKEASPPKVHMYTKSSRVETNVFMVCWATGFYPKDIILNIKRDGRVLDAMDGLMTSGVRPNGDETYQRVDKVEILKSDQAKYTCEVHHPASGLRVEDVWDHTLPEESGGPGPIIGGVVVLLLGVGIGIVAVLLVLFKRGIIGGAQNKGAPLKEVSISHINEQTALTNRKGSDESLGKHSADSGVSSNEGSNKNPTPETASLLERTEVQTDAAETD</sequence>
<keyword evidence="1" id="KW-0325">Glycoprotein</keyword>
<dbReference type="InterPro" id="IPR036179">
    <property type="entry name" value="Ig-like_dom_sf"/>
</dbReference>
<dbReference type="PROSITE" id="PS00290">
    <property type="entry name" value="IG_MHC"/>
    <property type="match status" value="1"/>
</dbReference>
<dbReference type="PANTHER" id="PTHR16675">
    <property type="entry name" value="MHC CLASS I-RELATED"/>
    <property type="match status" value="1"/>
</dbReference>
<keyword evidence="5" id="KW-1133">Transmembrane helix</keyword>
<dbReference type="Proteomes" id="UP000694389">
    <property type="component" value="Unassembled WGS sequence"/>
</dbReference>
<proteinExistence type="inferred from homology"/>
<dbReference type="GO" id="GO:0009897">
    <property type="term" value="C:external side of plasma membrane"/>
    <property type="evidence" value="ECO:0007669"/>
    <property type="project" value="TreeGrafter"/>
</dbReference>
<dbReference type="AlphaFoldDB" id="A0A8P4GCJ5"/>
<protein>
    <recommendedName>
        <fullName evidence="7">Ig-like domain-containing protein</fullName>
    </recommendedName>
</protein>
<reference evidence="8" key="1">
    <citation type="submission" date="2025-08" db="UniProtKB">
        <authorList>
            <consortium name="Ensembl"/>
        </authorList>
    </citation>
    <scope>IDENTIFICATION</scope>
</reference>
<feature type="compositionally biased region" description="Polar residues" evidence="4">
    <location>
        <begin position="384"/>
        <end position="400"/>
    </location>
</feature>
<dbReference type="PANTHER" id="PTHR16675:SF193">
    <property type="entry name" value="LOC571647 PROTEIN-RELATED"/>
    <property type="match status" value="1"/>
</dbReference>
<accession>A0A8P4GCJ5</accession>
<evidence type="ECO:0000256" key="4">
    <source>
        <dbReference type="SAM" id="MobiDB-lite"/>
    </source>
</evidence>
<keyword evidence="9" id="KW-1185">Reference proteome</keyword>
<dbReference type="GeneTree" id="ENSGT01150000287002"/>
<name>A0A8P4GCJ5_DICLA</name>
<comment type="similarity">
    <text evidence="3">Belongs to the MHC class I family.</text>
</comment>
<reference evidence="8" key="2">
    <citation type="submission" date="2025-09" db="UniProtKB">
        <authorList>
            <consortium name="Ensembl"/>
        </authorList>
    </citation>
    <scope>IDENTIFICATION</scope>
</reference>
<dbReference type="PROSITE" id="PS50835">
    <property type="entry name" value="IG_LIKE"/>
    <property type="match status" value="1"/>
</dbReference>
<dbReference type="InterPro" id="IPR011162">
    <property type="entry name" value="MHC_I/II-like_Ag-recog"/>
</dbReference>
<dbReference type="Pfam" id="PF07654">
    <property type="entry name" value="C1-set"/>
    <property type="match status" value="1"/>
</dbReference>
<evidence type="ECO:0000313" key="9">
    <source>
        <dbReference type="Proteomes" id="UP000694389"/>
    </source>
</evidence>
<evidence type="ECO:0000313" key="8">
    <source>
        <dbReference type="Ensembl" id="ENSDLAP00005075841.1"/>
    </source>
</evidence>
<keyword evidence="6" id="KW-0732">Signal</keyword>
<feature type="transmembrane region" description="Helical" evidence="5">
    <location>
        <begin position="315"/>
        <end position="338"/>
    </location>
</feature>
<dbReference type="InterPro" id="IPR003597">
    <property type="entry name" value="Ig_C1-set"/>
</dbReference>